<dbReference type="Pfam" id="PF11905">
    <property type="entry name" value="DUF3425"/>
    <property type="match status" value="1"/>
</dbReference>
<dbReference type="OrthoDB" id="5086080at2759"/>
<accession>A0A366SDF2</accession>
<dbReference type="EMBL" id="QKXC01000005">
    <property type="protein sequence ID" value="RBR26982.1"/>
    <property type="molecule type" value="Genomic_DNA"/>
</dbReference>
<evidence type="ECO:0000256" key="1">
    <source>
        <dbReference type="SAM" id="MobiDB-lite"/>
    </source>
</evidence>
<comment type="caution">
    <text evidence="2">The sequence shown here is derived from an EMBL/GenBank/DDBJ whole genome shotgun (WGS) entry which is preliminary data.</text>
</comment>
<dbReference type="PANTHER" id="PTHR37012">
    <property type="entry name" value="B-ZIP TRANSCRIPTION FACTOR (EUROFUNG)-RELATED"/>
    <property type="match status" value="1"/>
</dbReference>
<evidence type="ECO:0008006" key="4">
    <source>
        <dbReference type="Google" id="ProtNLM"/>
    </source>
</evidence>
<sequence>MYNETSPATAEARRLKKRELDRKAQRLARERTKSRIAQLESMVDNLRQSDSNSQIASLMDELGRITKERDNLLQVLDSLGSTIRRHLGDASTTNEPSPDTKSEASSSATTKLPASSTSTAPIDTTRAASETSSSAILELPMDAPPTDPFAYTGWTYPVSNGPYPTSMAFDNTILPPSGHGFMPITPLLPPSEDNDVIVPKASVLCHCSSPTSCGSSYHGVKPNIWRAINETLQKPTKLSAEDMAVEEYGAEDMPVRAIVEGWDSLERAGKMTATWRKLRVADELCFANCGNTERLAAMRLCHMLLTYHGDPTLARRATLPRWYLNRPSQALPHSYGIDFFVWQVHPHFHEPSSNRLRPGLRERLIFSQHQYCTNTFWDMLQSNFKILWSDSFQDTFYHSPQTGKYHISPIFDQRIRDINAWTMSQDFFTHFPELGEDIPTYMGVPPTISGAVMVRRREDDEDVKRFKGQRAAIC</sequence>
<reference evidence="2 3" key="1">
    <citation type="submission" date="2018-06" db="EMBL/GenBank/DDBJ databases">
        <title>Fusarium incarnatum-equiseti species complex species 28.</title>
        <authorList>
            <person name="Gardiner D.M."/>
        </authorList>
    </citation>
    <scope>NUCLEOTIDE SEQUENCE [LARGE SCALE GENOMIC DNA]</scope>
    <source>
        <strain evidence="2 3">FIESC_28</strain>
    </source>
</reference>
<feature type="compositionally biased region" description="Polar residues" evidence="1">
    <location>
        <begin position="112"/>
        <end position="122"/>
    </location>
</feature>
<proteinExistence type="predicted"/>
<organism evidence="2 3">
    <name type="scientific">Fusarium coffeatum</name>
    <dbReference type="NCBI Taxonomy" id="231269"/>
    <lineage>
        <taxon>Eukaryota</taxon>
        <taxon>Fungi</taxon>
        <taxon>Dikarya</taxon>
        <taxon>Ascomycota</taxon>
        <taxon>Pezizomycotina</taxon>
        <taxon>Sordariomycetes</taxon>
        <taxon>Hypocreomycetidae</taxon>
        <taxon>Hypocreales</taxon>
        <taxon>Nectriaceae</taxon>
        <taxon>Fusarium</taxon>
        <taxon>Fusarium incarnatum-equiseti species complex</taxon>
    </lineage>
</organism>
<name>A0A366SDF2_9HYPO</name>
<feature type="compositionally biased region" description="Low complexity" evidence="1">
    <location>
        <begin position="124"/>
        <end position="135"/>
    </location>
</feature>
<feature type="compositionally biased region" description="Polar residues" evidence="1">
    <location>
        <begin position="90"/>
        <end position="99"/>
    </location>
</feature>
<dbReference type="PANTHER" id="PTHR37012:SF7">
    <property type="entry name" value="B-ZIP TRANSCRIPTION FACTOR (EUROFUNG)-RELATED"/>
    <property type="match status" value="1"/>
</dbReference>
<feature type="region of interest" description="Disordered" evidence="1">
    <location>
        <begin position="87"/>
        <end position="141"/>
    </location>
</feature>
<protein>
    <recommendedName>
        <fullName evidence="4">BZIP domain-containing protein</fullName>
    </recommendedName>
</protein>
<feature type="compositionally biased region" description="Basic and acidic residues" evidence="1">
    <location>
        <begin position="18"/>
        <end position="33"/>
    </location>
</feature>
<dbReference type="RefSeq" id="XP_031021573.1">
    <property type="nucleotide sequence ID" value="XM_031154401.1"/>
</dbReference>
<evidence type="ECO:0000313" key="2">
    <source>
        <dbReference type="EMBL" id="RBR26982.1"/>
    </source>
</evidence>
<keyword evidence="3" id="KW-1185">Reference proteome</keyword>
<dbReference type="CDD" id="cd14688">
    <property type="entry name" value="bZIP_YAP"/>
    <property type="match status" value="1"/>
</dbReference>
<dbReference type="Proteomes" id="UP000253153">
    <property type="component" value="Unassembled WGS sequence"/>
</dbReference>
<dbReference type="AlphaFoldDB" id="A0A366SDF2"/>
<evidence type="ECO:0000313" key="3">
    <source>
        <dbReference type="Proteomes" id="UP000253153"/>
    </source>
</evidence>
<dbReference type="InterPro" id="IPR021833">
    <property type="entry name" value="DUF3425"/>
</dbReference>
<dbReference type="GeneID" id="41989697"/>
<gene>
    <name evidence="2" type="ORF">FIESC28_00250</name>
</gene>
<feature type="region of interest" description="Disordered" evidence="1">
    <location>
        <begin position="1"/>
        <end position="33"/>
    </location>
</feature>